<gene>
    <name evidence="9" type="ORF">DCAR_0100493</name>
</gene>
<protein>
    <recommendedName>
        <fullName evidence="8">Myb-like domain-containing protein</fullName>
    </recommendedName>
</protein>
<dbReference type="EMBL" id="CP093343">
    <property type="protein sequence ID" value="WOG81347.1"/>
    <property type="molecule type" value="Genomic_DNA"/>
</dbReference>
<keyword evidence="10" id="KW-1185">Reference proteome</keyword>
<dbReference type="PANTHER" id="PTHR21654">
    <property type="entry name" value="FI21293P1"/>
    <property type="match status" value="1"/>
</dbReference>
<feature type="compositionally biased region" description="Basic and acidic residues" evidence="7">
    <location>
        <begin position="1"/>
        <end position="10"/>
    </location>
</feature>
<dbReference type="Gene3D" id="1.10.10.60">
    <property type="entry name" value="Homeodomain-like"/>
    <property type="match status" value="1"/>
</dbReference>
<evidence type="ECO:0000256" key="4">
    <source>
        <dbReference type="ARBA" id="ARBA00023163"/>
    </source>
</evidence>
<keyword evidence="2" id="KW-0805">Transcription regulation</keyword>
<dbReference type="InterPro" id="IPR044822">
    <property type="entry name" value="Myb_DNA-bind_4"/>
</dbReference>
<keyword evidence="4" id="KW-0804">Transcription</keyword>
<evidence type="ECO:0000256" key="6">
    <source>
        <dbReference type="SAM" id="Coils"/>
    </source>
</evidence>
<feature type="domain" description="Myb-like" evidence="8">
    <location>
        <begin position="33"/>
        <end position="97"/>
    </location>
</feature>
<evidence type="ECO:0000313" key="10">
    <source>
        <dbReference type="Proteomes" id="UP000077755"/>
    </source>
</evidence>
<evidence type="ECO:0000256" key="3">
    <source>
        <dbReference type="ARBA" id="ARBA00023125"/>
    </source>
</evidence>
<evidence type="ECO:0000313" key="9">
    <source>
        <dbReference type="EMBL" id="WOG81347.1"/>
    </source>
</evidence>
<feature type="region of interest" description="Disordered" evidence="7">
    <location>
        <begin position="136"/>
        <end position="210"/>
    </location>
</feature>
<dbReference type="InterPro" id="IPR001005">
    <property type="entry name" value="SANT/Myb"/>
</dbReference>
<name>A0AAF1AI81_DAUCS</name>
<dbReference type="Proteomes" id="UP000077755">
    <property type="component" value="Chromosome 1"/>
</dbReference>
<dbReference type="GO" id="GO:0005634">
    <property type="term" value="C:nucleus"/>
    <property type="evidence" value="ECO:0007669"/>
    <property type="project" value="UniProtKB-SubCell"/>
</dbReference>
<dbReference type="AlphaFoldDB" id="A0AAF1AI81"/>
<feature type="compositionally biased region" description="Basic and acidic residues" evidence="7">
    <location>
        <begin position="181"/>
        <end position="194"/>
    </location>
</feature>
<dbReference type="PROSITE" id="PS50090">
    <property type="entry name" value="MYB_LIKE"/>
    <property type="match status" value="1"/>
</dbReference>
<evidence type="ECO:0000256" key="2">
    <source>
        <dbReference type="ARBA" id="ARBA00023015"/>
    </source>
</evidence>
<evidence type="ECO:0000256" key="1">
    <source>
        <dbReference type="ARBA" id="ARBA00004123"/>
    </source>
</evidence>
<keyword evidence="3" id="KW-0238">DNA-binding</keyword>
<reference evidence="9" key="1">
    <citation type="journal article" date="2016" name="Nat. Genet.">
        <title>A high-quality carrot genome assembly provides new insights into carotenoid accumulation and asterid genome evolution.</title>
        <authorList>
            <person name="Iorizzo M."/>
            <person name="Ellison S."/>
            <person name="Senalik D."/>
            <person name="Zeng P."/>
            <person name="Satapoomin P."/>
            <person name="Huang J."/>
            <person name="Bowman M."/>
            <person name="Iovene M."/>
            <person name="Sanseverino W."/>
            <person name="Cavagnaro P."/>
            <person name="Yildiz M."/>
            <person name="Macko-Podgorni A."/>
            <person name="Moranska E."/>
            <person name="Grzebelus E."/>
            <person name="Grzebelus D."/>
            <person name="Ashrafi H."/>
            <person name="Zheng Z."/>
            <person name="Cheng S."/>
            <person name="Spooner D."/>
            <person name="Van Deynze A."/>
            <person name="Simon P."/>
        </authorList>
    </citation>
    <scope>NUCLEOTIDE SEQUENCE</scope>
    <source>
        <tissue evidence="9">Leaf</tissue>
    </source>
</reference>
<dbReference type="PANTHER" id="PTHR21654:SF84">
    <property type="entry name" value="SI:DKEY-66I24.7"/>
    <property type="match status" value="1"/>
</dbReference>
<dbReference type="Pfam" id="PF13837">
    <property type="entry name" value="Myb_DNA-bind_4"/>
    <property type="match status" value="1"/>
</dbReference>
<organism evidence="9 10">
    <name type="scientific">Daucus carota subsp. sativus</name>
    <name type="common">Carrot</name>
    <dbReference type="NCBI Taxonomy" id="79200"/>
    <lineage>
        <taxon>Eukaryota</taxon>
        <taxon>Viridiplantae</taxon>
        <taxon>Streptophyta</taxon>
        <taxon>Embryophyta</taxon>
        <taxon>Tracheophyta</taxon>
        <taxon>Spermatophyta</taxon>
        <taxon>Magnoliopsida</taxon>
        <taxon>eudicotyledons</taxon>
        <taxon>Gunneridae</taxon>
        <taxon>Pentapetalae</taxon>
        <taxon>asterids</taxon>
        <taxon>campanulids</taxon>
        <taxon>Apiales</taxon>
        <taxon>Apiaceae</taxon>
        <taxon>Apioideae</taxon>
        <taxon>Scandiceae</taxon>
        <taxon>Daucinae</taxon>
        <taxon>Daucus</taxon>
        <taxon>Daucus sect. Daucus</taxon>
    </lineage>
</organism>
<evidence type="ECO:0000256" key="5">
    <source>
        <dbReference type="ARBA" id="ARBA00023242"/>
    </source>
</evidence>
<feature type="coiled-coil region" evidence="6">
    <location>
        <begin position="247"/>
        <end position="274"/>
    </location>
</feature>
<proteinExistence type="predicted"/>
<keyword evidence="6" id="KW-0175">Coiled coil</keyword>
<accession>A0AAF1AI81</accession>
<sequence length="303" mass="35572">MYGGGEREHNQTLGARLMSHTTPFSGGGDDFPRRDERVPQWGQQETKDLIGIRAGLERDSKVLKRNKSLWEAVSGKMKERGFVRSPDQCKCKWENLVVRYKGKETSDINTGRQCPFFEELHAFFTARANNAQLEPGAGAAKKRVKRNSRDCSSEDLSVDEDEDENDEVRRSSNPRKKNVKREKQLSRSAQEKQSPRQLSAMNTGSNTTSNLTSIQDMLREFIQQQQRIDMEWRESIEKRAYERLLFEQEWRQSMEKLERERILIEQTWREKEEQRRMRDESRAEKRDALLTALLNKLIQEDRS</sequence>
<comment type="subcellular location">
    <subcellularLocation>
        <location evidence="1">Nucleus</location>
    </subcellularLocation>
</comment>
<dbReference type="CDD" id="cd12203">
    <property type="entry name" value="GT1"/>
    <property type="match status" value="1"/>
</dbReference>
<feature type="compositionally biased region" description="Acidic residues" evidence="7">
    <location>
        <begin position="156"/>
        <end position="166"/>
    </location>
</feature>
<reference evidence="9" key="2">
    <citation type="submission" date="2022-03" db="EMBL/GenBank/DDBJ databases">
        <title>Draft title - Genomic analysis of global carrot germplasm unveils the trajectory of domestication and the origin of high carotenoid orange carrot.</title>
        <authorList>
            <person name="Iorizzo M."/>
            <person name="Ellison S."/>
            <person name="Senalik D."/>
            <person name="Macko-Podgorni A."/>
            <person name="Grzebelus D."/>
            <person name="Bostan H."/>
            <person name="Rolling W."/>
            <person name="Curaba J."/>
            <person name="Simon P."/>
        </authorList>
    </citation>
    <scope>NUCLEOTIDE SEQUENCE</scope>
    <source>
        <tissue evidence="9">Leaf</tissue>
    </source>
</reference>
<evidence type="ECO:0000256" key="7">
    <source>
        <dbReference type="SAM" id="MobiDB-lite"/>
    </source>
</evidence>
<dbReference type="FunFam" id="1.10.10.60:FF:000032">
    <property type="entry name" value="Zinc finger and SCAN domain-containing 20"/>
    <property type="match status" value="1"/>
</dbReference>
<feature type="region of interest" description="Disordered" evidence="7">
    <location>
        <begin position="1"/>
        <end position="46"/>
    </location>
</feature>
<dbReference type="GO" id="GO:0003677">
    <property type="term" value="F:DNA binding"/>
    <property type="evidence" value="ECO:0007669"/>
    <property type="project" value="UniProtKB-KW"/>
</dbReference>
<dbReference type="GO" id="GO:0006355">
    <property type="term" value="P:regulation of DNA-templated transcription"/>
    <property type="evidence" value="ECO:0007669"/>
    <property type="project" value="UniProtKB-ARBA"/>
</dbReference>
<keyword evidence="5" id="KW-0539">Nucleus</keyword>
<evidence type="ECO:0000259" key="8">
    <source>
        <dbReference type="PROSITE" id="PS50090"/>
    </source>
</evidence>